<dbReference type="SUPFAM" id="SSF52058">
    <property type="entry name" value="L domain-like"/>
    <property type="match status" value="2"/>
</dbReference>
<dbReference type="FunFam" id="3.80.10.10:FF:000095">
    <property type="entry name" value="LRR receptor-like serine/threonine-protein kinase GSO1"/>
    <property type="match status" value="2"/>
</dbReference>
<evidence type="ECO:0000256" key="9">
    <source>
        <dbReference type="ARBA" id="ARBA00023170"/>
    </source>
</evidence>
<dbReference type="SMART" id="SM00369">
    <property type="entry name" value="LRR_TYP"/>
    <property type="match status" value="9"/>
</dbReference>
<name>A0A1Y2CLK2_9FUNG</name>
<evidence type="ECO:0000256" key="2">
    <source>
        <dbReference type="ARBA" id="ARBA00022475"/>
    </source>
</evidence>
<keyword evidence="4" id="KW-0812">Transmembrane</keyword>
<organism evidence="13 14">
    <name type="scientific">Rhizoclosmatium globosum</name>
    <dbReference type="NCBI Taxonomy" id="329046"/>
    <lineage>
        <taxon>Eukaryota</taxon>
        <taxon>Fungi</taxon>
        <taxon>Fungi incertae sedis</taxon>
        <taxon>Chytridiomycota</taxon>
        <taxon>Chytridiomycota incertae sedis</taxon>
        <taxon>Chytridiomycetes</taxon>
        <taxon>Chytridiales</taxon>
        <taxon>Chytriomycetaceae</taxon>
        <taxon>Rhizoclosmatium</taxon>
    </lineage>
</organism>
<keyword evidence="10" id="KW-0325">Glycoprotein</keyword>
<dbReference type="PROSITE" id="PS50181">
    <property type="entry name" value="FBOX"/>
    <property type="match status" value="1"/>
</dbReference>
<evidence type="ECO:0000256" key="10">
    <source>
        <dbReference type="ARBA" id="ARBA00023180"/>
    </source>
</evidence>
<keyword evidence="9" id="KW-0675">Receptor</keyword>
<dbReference type="Proteomes" id="UP000193642">
    <property type="component" value="Unassembled WGS sequence"/>
</dbReference>
<dbReference type="PANTHER" id="PTHR48052">
    <property type="entry name" value="UNNAMED PRODUCT"/>
    <property type="match status" value="1"/>
</dbReference>
<dbReference type="InterPro" id="IPR036047">
    <property type="entry name" value="F-box-like_dom_sf"/>
</dbReference>
<dbReference type="InterPro" id="IPR003591">
    <property type="entry name" value="Leu-rich_rpt_typical-subtyp"/>
</dbReference>
<sequence length="818" mass="91310">MGSVLSRLIPFKEAALRAHKKQKLNERADSVFQFPNLPLEIGSEILSWLPPDQVMRYRRLSRTFNACLTSRYFATLNLSRFLGVVDTTATNRLTANSFELLLPGLPKTYQEVYVSLKLSSVVKLSWSYSKFRRLRIPDSLGTIDTLEYLDLSYCLLEGPIPIDFGTDTFKSLQVLRLHCNALSREIPESIGGIKQLEKLNLMFNKLSGPIPPTLGSLSNLKTLCLNGNRLTSSIPPEIGSLCSLEELYLNSNQLSGEIPVELANLGELRKMDISKNLITGSIPEEINQLSKLLSLDLSENHLLGVIPASLARMPRLRDLSLSSNNFSGKIPVEFGGSTSLEHIHINCNKLSGVIPKQLGQLVTLRCLQVVGNNLTGSIPIELCALPRLRELHIADNCGITVSEETRVNQEQLKHAPLSQIDVLLTSSKEPPPPQKDPFKSTSIMVHQQHRSSHTSDSLAASALDVNVLPLKASIRSLSTSPKRIFHLLHPTKLQPPPQTTSIQLPTLTYDIIFHILTYLPPSHSIKLRRLSQMFNTYLQSRAYAVENIKNFAVEKADAVICTAVDMTEYDRLWLVLPPAYAALYAESHLDTTSIDWPFMRMKAGAKVPPSLGMLNLLTRLNLGWCSLVGEIPRELGALVNLRVLELQRNDLSGEIPCELGNLVQLEVLNLSDNLLEGCLPRELFRLRTLKEFKLGHNRLSGELGEYVDGLQGLEVFDVSVNVIQGQIPAGFGNLRKLKELRLNDNSFFGEVPGELCTLVEMEVLMLNRNRLTGEFPSALERLPRLKELKVAHNQFMGPLPPKLRKATKLMDRLMVHIS</sequence>
<comment type="caution">
    <text evidence="13">The sequence shown here is derived from an EMBL/GenBank/DDBJ whole genome shotgun (WGS) entry which is preliminary data.</text>
</comment>
<dbReference type="InterPro" id="IPR032675">
    <property type="entry name" value="LRR_dom_sf"/>
</dbReference>
<keyword evidence="3" id="KW-0433">Leucine-rich repeat</keyword>
<evidence type="ECO:0000256" key="5">
    <source>
        <dbReference type="ARBA" id="ARBA00022729"/>
    </source>
</evidence>
<evidence type="ECO:0000256" key="3">
    <source>
        <dbReference type="ARBA" id="ARBA00022614"/>
    </source>
</evidence>
<keyword evidence="6" id="KW-0677">Repeat</keyword>
<keyword evidence="14" id="KW-1185">Reference proteome</keyword>
<dbReference type="SUPFAM" id="SSF81383">
    <property type="entry name" value="F-box domain"/>
    <property type="match status" value="1"/>
</dbReference>
<evidence type="ECO:0000313" key="14">
    <source>
        <dbReference type="Proteomes" id="UP000193642"/>
    </source>
</evidence>
<keyword evidence="8" id="KW-0472">Membrane</keyword>
<dbReference type="SMART" id="SM00256">
    <property type="entry name" value="FBOX"/>
    <property type="match status" value="2"/>
</dbReference>
<protein>
    <submittedName>
        <fullName evidence="13">L domain-like protein</fullName>
    </submittedName>
</protein>
<dbReference type="GO" id="GO:0012505">
    <property type="term" value="C:endomembrane system"/>
    <property type="evidence" value="ECO:0007669"/>
    <property type="project" value="UniProtKB-SubCell"/>
</dbReference>
<gene>
    <name evidence="13" type="ORF">BCR33DRAFT_848611</name>
</gene>
<dbReference type="Pfam" id="PF00560">
    <property type="entry name" value="LRR_1"/>
    <property type="match status" value="6"/>
</dbReference>
<evidence type="ECO:0000256" key="6">
    <source>
        <dbReference type="ARBA" id="ARBA00022737"/>
    </source>
</evidence>
<feature type="domain" description="F-box" evidence="12">
    <location>
        <begin position="31"/>
        <end position="76"/>
    </location>
</feature>
<evidence type="ECO:0000256" key="11">
    <source>
        <dbReference type="ARBA" id="ARBA00037847"/>
    </source>
</evidence>
<proteinExistence type="predicted"/>
<evidence type="ECO:0000259" key="12">
    <source>
        <dbReference type="PROSITE" id="PS50181"/>
    </source>
</evidence>
<dbReference type="EMBL" id="MCGO01000014">
    <property type="protein sequence ID" value="ORY47215.1"/>
    <property type="molecule type" value="Genomic_DNA"/>
</dbReference>
<dbReference type="STRING" id="329046.A0A1Y2CLK2"/>
<comment type="subcellular location">
    <subcellularLocation>
        <location evidence="1">Cell membrane</location>
    </subcellularLocation>
    <subcellularLocation>
        <location evidence="11">Endomembrane system</location>
        <topology evidence="11">Single-pass membrane protein</topology>
    </subcellularLocation>
</comment>
<dbReference type="Gene3D" id="3.80.10.10">
    <property type="entry name" value="Ribonuclease Inhibitor"/>
    <property type="match status" value="2"/>
</dbReference>
<dbReference type="InterPro" id="IPR001611">
    <property type="entry name" value="Leu-rich_rpt"/>
</dbReference>
<dbReference type="Pfam" id="PF23598">
    <property type="entry name" value="LRR_14"/>
    <property type="match status" value="1"/>
</dbReference>
<dbReference type="AlphaFoldDB" id="A0A1Y2CLK2"/>
<evidence type="ECO:0000313" key="13">
    <source>
        <dbReference type="EMBL" id="ORY47215.1"/>
    </source>
</evidence>
<dbReference type="InterPro" id="IPR055414">
    <property type="entry name" value="LRR_R13L4/SHOC2-like"/>
</dbReference>
<keyword evidence="2" id="KW-1003">Cell membrane</keyword>
<evidence type="ECO:0000256" key="1">
    <source>
        <dbReference type="ARBA" id="ARBA00004236"/>
    </source>
</evidence>
<evidence type="ECO:0000256" key="4">
    <source>
        <dbReference type="ARBA" id="ARBA00022692"/>
    </source>
</evidence>
<keyword evidence="7" id="KW-1133">Transmembrane helix</keyword>
<dbReference type="Pfam" id="PF00646">
    <property type="entry name" value="F-box"/>
    <property type="match status" value="1"/>
</dbReference>
<evidence type="ECO:0000256" key="7">
    <source>
        <dbReference type="ARBA" id="ARBA00022989"/>
    </source>
</evidence>
<dbReference type="GO" id="GO:0005886">
    <property type="term" value="C:plasma membrane"/>
    <property type="evidence" value="ECO:0007669"/>
    <property type="project" value="UniProtKB-SubCell"/>
</dbReference>
<dbReference type="InterPro" id="IPR001810">
    <property type="entry name" value="F-box_dom"/>
</dbReference>
<accession>A0A1Y2CLK2</accession>
<keyword evidence="5" id="KW-0732">Signal</keyword>
<dbReference type="PANTHER" id="PTHR48052:SF8">
    <property type="entry name" value="LRR RECEPTOR-LIKE SERINE_THREONINE-PROTEIN KINASE FLS2"/>
    <property type="match status" value="1"/>
</dbReference>
<dbReference type="OrthoDB" id="676979at2759"/>
<evidence type="ECO:0000256" key="8">
    <source>
        <dbReference type="ARBA" id="ARBA00023136"/>
    </source>
</evidence>
<reference evidence="13 14" key="1">
    <citation type="submission" date="2016-07" db="EMBL/GenBank/DDBJ databases">
        <title>Pervasive Adenine N6-methylation of Active Genes in Fungi.</title>
        <authorList>
            <consortium name="DOE Joint Genome Institute"/>
            <person name="Mondo S.J."/>
            <person name="Dannebaum R.O."/>
            <person name="Kuo R.C."/>
            <person name="Labutti K."/>
            <person name="Haridas S."/>
            <person name="Kuo A."/>
            <person name="Salamov A."/>
            <person name="Ahrendt S.R."/>
            <person name="Lipzen A."/>
            <person name="Sullivan W."/>
            <person name="Andreopoulos W.B."/>
            <person name="Clum A."/>
            <person name="Lindquist E."/>
            <person name="Daum C."/>
            <person name="Ramamoorthy G.K."/>
            <person name="Gryganskyi A."/>
            <person name="Culley D."/>
            <person name="Magnuson J.K."/>
            <person name="James T.Y."/>
            <person name="O'Malley M.A."/>
            <person name="Stajich J.E."/>
            <person name="Spatafora J.W."/>
            <person name="Visel A."/>
            <person name="Grigoriev I.V."/>
        </authorList>
    </citation>
    <scope>NUCLEOTIDE SEQUENCE [LARGE SCALE GENOMIC DNA]</scope>
    <source>
        <strain evidence="13 14">JEL800</strain>
    </source>
</reference>